<feature type="chain" id="PRO_5003235919" description="Secreted protein" evidence="1">
    <location>
        <begin position="25"/>
        <end position="67"/>
    </location>
</feature>
<organism evidence="2">
    <name type="scientific">Pfiesteria piscicida</name>
    <name type="common">Phantom dinoflagellate</name>
    <dbReference type="NCBI Taxonomy" id="71001"/>
    <lineage>
        <taxon>Eukaryota</taxon>
        <taxon>Sar</taxon>
        <taxon>Alveolata</taxon>
        <taxon>Dinophyceae</taxon>
        <taxon>Peridiniales</taxon>
        <taxon>Pfiesteriaceae</taxon>
        <taxon>Pfiesteria</taxon>
    </lineage>
</organism>
<evidence type="ECO:0000256" key="1">
    <source>
        <dbReference type="SAM" id="SignalP"/>
    </source>
</evidence>
<feature type="non-terminal residue" evidence="2">
    <location>
        <position position="1"/>
    </location>
</feature>
<protein>
    <recommendedName>
        <fullName evidence="3">Secreted protein</fullName>
    </recommendedName>
</protein>
<sequence>RRPTLCRALLFSAFFAVSVSIARAFVPVVMTQHRRDVSPNFNGGAAVAGYCWAGRQGRTKRPNFTFE</sequence>
<feature type="signal peptide" evidence="1">
    <location>
        <begin position="1"/>
        <end position="24"/>
    </location>
</feature>
<reference evidence="2" key="2">
    <citation type="book" date="2010" name="PROCEEDINGS OF 13TH INTERNATIONAL CONFERENCE ON HARMFUL ALGAE" publisher="International Society For The Study of Harmful Algae" city="Hong Kong, China">
        <title>Dinoflagellate meta-transcriptomics enabled by spliced leader.</title>
        <editorList>
            <person name="Unknown A."/>
        </editorList>
        <authorList>
            <person name="Lin S."/>
            <person name="Zhang H."/>
        </authorList>
    </citation>
    <scope>NUCLEOTIDE SEQUENCE</scope>
    <source>
        <strain evidence="2">CCMP1831</strain>
    </source>
</reference>
<name>E8Z6C5_PFIPI</name>
<accession>E8Z6C5</accession>
<keyword evidence="1" id="KW-0732">Signal</keyword>
<proteinExistence type="evidence at transcript level"/>
<dbReference type="EMBL" id="FJ599952">
    <property type="protein sequence ID" value="ACU45005.1"/>
    <property type="molecule type" value="mRNA"/>
</dbReference>
<evidence type="ECO:0000313" key="2">
    <source>
        <dbReference type="EMBL" id="ACU45005.1"/>
    </source>
</evidence>
<dbReference type="AlphaFoldDB" id="E8Z6C5"/>
<evidence type="ECO:0008006" key="3">
    <source>
        <dbReference type="Google" id="ProtNLM"/>
    </source>
</evidence>
<reference evidence="2" key="1">
    <citation type="submission" date="2008-12" db="EMBL/GenBank/DDBJ databases">
        <authorList>
            <person name="Zhang H."/>
            <person name="Lin S."/>
        </authorList>
    </citation>
    <scope>NUCLEOTIDE SEQUENCE</scope>
    <source>
        <strain evidence="2">CCMP1831</strain>
    </source>
</reference>